<keyword evidence="3" id="KW-1185">Reference proteome</keyword>
<sequence>MNQFLTNIEKHKDTDLYDNKIANIIQKINEHRQRRAYYLRFKHSSVDFINGLNASQS</sequence>
<reference evidence="2" key="3">
    <citation type="submission" date="2020-12" db="UniProtKB">
        <authorList>
            <consortium name="EnsemblPlants"/>
        </authorList>
    </citation>
    <scope>IDENTIFICATION</scope>
</reference>
<gene>
    <name evidence="1" type="ORF">PHYPA_014329</name>
</gene>
<reference evidence="1 3" key="2">
    <citation type="journal article" date="2018" name="Plant J.">
        <title>The Physcomitrella patens chromosome-scale assembly reveals moss genome structure and evolution.</title>
        <authorList>
            <person name="Lang D."/>
            <person name="Ullrich K.K."/>
            <person name="Murat F."/>
            <person name="Fuchs J."/>
            <person name="Jenkins J."/>
            <person name="Haas F.B."/>
            <person name="Piednoel M."/>
            <person name="Gundlach H."/>
            <person name="Van Bel M."/>
            <person name="Meyberg R."/>
            <person name="Vives C."/>
            <person name="Morata J."/>
            <person name="Symeonidi A."/>
            <person name="Hiss M."/>
            <person name="Muchero W."/>
            <person name="Kamisugi Y."/>
            <person name="Saleh O."/>
            <person name="Blanc G."/>
            <person name="Decker E.L."/>
            <person name="van Gessel N."/>
            <person name="Grimwood J."/>
            <person name="Hayes R.D."/>
            <person name="Graham S.W."/>
            <person name="Gunter L.E."/>
            <person name="McDaniel S.F."/>
            <person name="Hoernstein S.N.W."/>
            <person name="Larsson A."/>
            <person name="Li F.W."/>
            <person name="Perroud P.F."/>
            <person name="Phillips J."/>
            <person name="Ranjan P."/>
            <person name="Rokshar D.S."/>
            <person name="Rothfels C.J."/>
            <person name="Schneider L."/>
            <person name="Shu S."/>
            <person name="Stevenson D.W."/>
            <person name="Thummler F."/>
            <person name="Tillich M."/>
            <person name="Villarreal Aguilar J.C."/>
            <person name="Widiez T."/>
            <person name="Wong G.K."/>
            <person name="Wymore A."/>
            <person name="Zhang Y."/>
            <person name="Zimmer A.D."/>
            <person name="Quatrano R.S."/>
            <person name="Mayer K.F.X."/>
            <person name="Goodstein D."/>
            <person name="Casacuberta J.M."/>
            <person name="Vandepoele K."/>
            <person name="Reski R."/>
            <person name="Cuming A.C."/>
            <person name="Tuskan G.A."/>
            <person name="Maumus F."/>
            <person name="Salse J."/>
            <person name="Schmutz J."/>
            <person name="Rensing S.A."/>
        </authorList>
    </citation>
    <scope>NUCLEOTIDE SEQUENCE [LARGE SCALE GENOMIC DNA]</scope>
    <source>
        <strain evidence="2 3">cv. Gransden 2004</strain>
    </source>
</reference>
<dbReference type="Proteomes" id="UP000006727">
    <property type="component" value="Chromosome 10"/>
</dbReference>
<proteinExistence type="predicted"/>
<dbReference type="EnsemblPlants" id="Pp3c10_24570V3.1">
    <property type="protein sequence ID" value="PAC:32902464.CDS.1"/>
    <property type="gene ID" value="Pp3c10_24570"/>
</dbReference>
<dbReference type="STRING" id="3218.A0A2K1K0A7"/>
<evidence type="ECO:0000313" key="2">
    <source>
        <dbReference type="EnsemblPlants" id="PAC:32902464.CDS.1"/>
    </source>
</evidence>
<name>A0A2K1K0A7_PHYPA</name>
<dbReference type="EMBL" id="ABEU02000010">
    <property type="protein sequence ID" value="PNR47209.1"/>
    <property type="molecule type" value="Genomic_DNA"/>
</dbReference>
<protein>
    <submittedName>
        <fullName evidence="1 2">Uncharacterized protein</fullName>
    </submittedName>
</protein>
<reference evidence="1 3" key="1">
    <citation type="journal article" date="2008" name="Science">
        <title>The Physcomitrella genome reveals evolutionary insights into the conquest of land by plants.</title>
        <authorList>
            <person name="Rensing S."/>
            <person name="Lang D."/>
            <person name="Zimmer A."/>
            <person name="Terry A."/>
            <person name="Salamov A."/>
            <person name="Shapiro H."/>
            <person name="Nishiyama T."/>
            <person name="Perroud P.-F."/>
            <person name="Lindquist E."/>
            <person name="Kamisugi Y."/>
            <person name="Tanahashi T."/>
            <person name="Sakakibara K."/>
            <person name="Fujita T."/>
            <person name="Oishi K."/>
            <person name="Shin-I T."/>
            <person name="Kuroki Y."/>
            <person name="Toyoda A."/>
            <person name="Suzuki Y."/>
            <person name="Hashimoto A."/>
            <person name="Yamaguchi K."/>
            <person name="Sugano A."/>
            <person name="Kohara Y."/>
            <person name="Fujiyama A."/>
            <person name="Anterola A."/>
            <person name="Aoki S."/>
            <person name="Ashton N."/>
            <person name="Barbazuk W.B."/>
            <person name="Barker E."/>
            <person name="Bennetzen J."/>
            <person name="Bezanilla M."/>
            <person name="Blankenship R."/>
            <person name="Cho S.H."/>
            <person name="Dutcher S."/>
            <person name="Estelle M."/>
            <person name="Fawcett J.A."/>
            <person name="Gundlach H."/>
            <person name="Hanada K."/>
            <person name="Heyl A."/>
            <person name="Hicks K.A."/>
            <person name="Hugh J."/>
            <person name="Lohr M."/>
            <person name="Mayer K."/>
            <person name="Melkozernov A."/>
            <person name="Murata T."/>
            <person name="Nelson D."/>
            <person name="Pils B."/>
            <person name="Prigge M."/>
            <person name="Reiss B."/>
            <person name="Renner T."/>
            <person name="Rombauts S."/>
            <person name="Rushton P."/>
            <person name="Sanderfoot A."/>
            <person name="Schween G."/>
            <person name="Shiu S.-H."/>
            <person name="Stueber K."/>
            <person name="Theodoulou F.L."/>
            <person name="Tu H."/>
            <person name="Van de Peer Y."/>
            <person name="Verrier P.J."/>
            <person name="Waters E."/>
            <person name="Wood A."/>
            <person name="Yang L."/>
            <person name="Cove D."/>
            <person name="Cuming A."/>
            <person name="Hasebe M."/>
            <person name="Lucas S."/>
            <person name="Mishler D.B."/>
            <person name="Reski R."/>
            <person name="Grigoriev I."/>
            <person name="Quatrano R.S."/>
            <person name="Boore J.L."/>
        </authorList>
    </citation>
    <scope>NUCLEOTIDE SEQUENCE [LARGE SCALE GENOMIC DNA]</scope>
    <source>
        <strain evidence="2 3">cv. Gransden 2004</strain>
    </source>
</reference>
<dbReference type="Gramene" id="Pp3c10_24570V3.1">
    <property type="protein sequence ID" value="PAC:32902464.CDS.1"/>
    <property type="gene ID" value="Pp3c10_24570"/>
</dbReference>
<dbReference type="PaxDb" id="3218-PP1S32_63V6.1"/>
<evidence type="ECO:0000313" key="3">
    <source>
        <dbReference type="Proteomes" id="UP000006727"/>
    </source>
</evidence>
<evidence type="ECO:0000313" key="1">
    <source>
        <dbReference type="EMBL" id="PNR47209.1"/>
    </source>
</evidence>
<accession>A0A2K1K0A7</accession>
<dbReference type="InParanoid" id="A0A2K1K0A7"/>
<dbReference type="AlphaFoldDB" id="A0A2K1K0A7"/>
<organism evidence="1">
    <name type="scientific">Physcomitrium patens</name>
    <name type="common">Spreading-leaved earth moss</name>
    <name type="synonym">Physcomitrella patens</name>
    <dbReference type="NCBI Taxonomy" id="3218"/>
    <lineage>
        <taxon>Eukaryota</taxon>
        <taxon>Viridiplantae</taxon>
        <taxon>Streptophyta</taxon>
        <taxon>Embryophyta</taxon>
        <taxon>Bryophyta</taxon>
        <taxon>Bryophytina</taxon>
        <taxon>Bryopsida</taxon>
        <taxon>Funariidae</taxon>
        <taxon>Funariales</taxon>
        <taxon>Funariaceae</taxon>
        <taxon>Physcomitrium</taxon>
    </lineage>
</organism>